<keyword evidence="1" id="KW-0812">Transmembrane</keyword>
<feature type="transmembrane region" description="Helical" evidence="1">
    <location>
        <begin position="6"/>
        <end position="25"/>
    </location>
</feature>
<evidence type="ECO:0000313" key="3">
    <source>
        <dbReference type="Proteomes" id="UP000066480"/>
    </source>
</evidence>
<evidence type="ECO:0000313" key="2">
    <source>
        <dbReference type="EMBL" id="AKU17346.1"/>
    </source>
</evidence>
<dbReference type="PATRIC" id="fig|571913.6.peg.3712"/>
<feature type="transmembrane region" description="Helical" evidence="1">
    <location>
        <begin position="68"/>
        <end position="98"/>
    </location>
</feature>
<protein>
    <submittedName>
        <fullName evidence="2">Branched-chain amino acid transporter AzlD</fullName>
    </submittedName>
</protein>
<feature type="transmembrane region" description="Helical" evidence="1">
    <location>
        <begin position="37"/>
        <end position="56"/>
    </location>
</feature>
<dbReference type="AlphaFoldDB" id="A0A0K1JKV5"/>
<dbReference type="OrthoDB" id="3733498at2"/>
<keyword evidence="1" id="KW-0472">Membrane</keyword>
<dbReference type="InterPro" id="IPR008407">
    <property type="entry name" value="Brnchd-chn_aa_trnsp_AzlD"/>
</dbReference>
<dbReference type="RefSeq" id="WP_052593797.1">
    <property type="nucleotide sequence ID" value="NZ_CP011112.1"/>
</dbReference>
<gene>
    <name evidence="2" type="ORF">VV02_18305</name>
</gene>
<reference evidence="2 3" key="1">
    <citation type="submission" date="2015-03" db="EMBL/GenBank/DDBJ databases">
        <title>Luteipulveratus halotolerans sp. nov., a novel actinobacterium (Dermacoccaceae) from Sarawak, Malaysia.</title>
        <authorList>
            <person name="Juboi H."/>
            <person name="Basik A."/>
            <person name="Shamsul S.S."/>
            <person name="Arnold P."/>
            <person name="Schmitt E.K."/>
            <person name="Sanglier J.-J."/>
            <person name="Yeo T."/>
        </authorList>
    </citation>
    <scope>NUCLEOTIDE SEQUENCE [LARGE SCALE GENOMIC DNA]</scope>
    <source>
        <strain evidence="2 3">MN07-A0370</strain>
    </source>
</reference>
<name>A0A0K1JKV5_9MICO</name>
<keyword evidence="3" id="KW-1185">Reference proteome</keyword>
<keyword evidence="1" id="KW-1133">Transmembrane helix</keyword>
<evidence type="ECO:0000256" key="1">
    <source>
        <dbReference type="SAM" id="Phobius"/>
    </source>
</evidence>
<dbReference type="Pfam" id="PF05437">
    <property type="entry name" value="AzlD"/>
    <property type="match status" value="1"/>
</dbReference>
<organism evidence="2 3">
    <name type="scientific">Luteipulveratus mongoliensis</name>
    <dbReference type="NCBI Taxonomy" id="571913"/>
    <lineage>
        <taxon>Bacteria</taxon>
        <taxon>Bacillati</taxon>
        <taxon>Actinomycetota</taxon>
        <taxon>Actinomycetes</taxon>
        <taxon>Micrococcales</taxon>
        <taxon>Dermacoccaceae</taxon>
        <taxon>Luteipulveratus</taxon>
    </lineage>
</organism>
<dbReference type="EMBL" id="CP011112">
    <property type="protein sequence ID" value="AKU17346.1"/>
    <property type="molecule type" value="Genomic_DNA"/>
</dbReference>
<sequence length="104" mass="10537">MNTWVMVLVACGAAYALKVLGYLVPAHLLEGPIVSRVVRLLPISLLAGLVVVQAFVGDGGRLEVDARAAGLVVAIIALLLRAPFIVVVVLAAATAAGLRAAGIG</sequence>
<dbReference type="Proteomes" id="UP000066480">
    <property type="component" value="Chromosome"/>
</dbReference>
<proteinExistence type="predicted"/>
<dbReference type="STRING" id="571913.VV02_18305"/>
<accession>A0A0K1JKV5</accession>
<dbReference type="KEGG" id="lmoi:VV02_18305"/>